<dbReference type="SMART" id="SM00530">
    <property type="entry name" value="HTH_XRE"/>
    <property type="match status" value="1"/>
</dbReference>
<dbReference type="EMBL" id="LFZX01000181">
    <property type="protein sequence ID" value="KNC66150.1"/>
    <property type="molecule type" value="Genomic_DNA"/>
</dbReference>
<dbReference type="InterPro" id="IPR001387">
    <property type="entry name" value="Cro/C1-type_HTH"/>
</dbReference>
<evidence type="ECO:0000259" key="3">
    <source>
        <dbReference type="PROSITE" id="PS50943"/>
    </source>
</evidence>
<dbReference type="OrthoDB" id="6193561at2"/>
<accession>A0A0L0EP52</accession>
<dbReference type="PROSITE" id="PS50943">
    <property type="entry name" value="HTH_CROC1"/>
    <property type="match status" value="1"/>
</dbReference>
<dbReference type="Pfam" id="PF01381">
    <property type="entry name" value="HTH_3"/>
    <property type="match status" value="1"/>
</dbReference>
<dbReference type="PATRIC" id="fig|43658.6.peg.2959"/>
<evidence type="ECO:0000313" key="5">
    <source>
        <dbReference type="Proteomes" id="UP000036850"/>
    </source>
</evidence>
<dbReference type="AlphaFoldDB" id="A0A0L0EP52"/>
<comment type="caution">
    <text evidence="4">The sequence shown here is derived from an EMBL/GenBank/DDBJ whole genome shotgun (WGS) entry which is preliminary data.</text>
</comment>
<evidence type="ECO:0000313" key="4">
    <source>
        <dbReference type="EMBL" id="KNC66150.1"/>
    </source>
</evidence>
<evidence type="ECO:0000256" key="2">
    <source>
        <dbReference type="SAM" id="Phobius"/>
    </source>
</evidence>
<keyword evidence="2" id="KW-0472">Membrane</keyword>
<feature type="domain" description="HTH cro/C1-type" evidence="3">
    <location>
        <begin position="7"/>
        <end position="61"/>
    </location>
</feature>
<dbReference type="SUPFAM" id="SSF47413">
    <property type="entry name" value="lambda repressor-like DNA-binding domains"/>
    <property type="match status" value="1"/>
</dbReference>
<proteinExistence type="predicted"/>
<dbReference type="InterPro" id="IPR010982">
    <property type="entry name" value="Lambda_DNA-bd_dom_sf"/>
</dbReference>
<sequence>MTLGQYIKQLRQQQALSQPQLATQMTVEQSYLSKLENDHSIPSNDVFRKLLAALQLDLDSFMAGLTEHGDRQHLTQIPDIEAWYQNLDKHRLARRRSWLMMALICISLGCALFYSGYRTIFLPEHQYEYFSYGELREGEPLDLYTRWSRYVSEAETASREDFDALRLMYQKRRAPELFFSFEYRGSAFVQPLDNGRRYFELKAEQGRSVPRAGNAWMQFIGMVLFVAGLLGLFIERRYARAQ</sequence>
<dbReference type="GO" id="GO:0003700">
    <property type="term" value="F:DNA-binding transcription factor activity"/>
    <property type="evidence" value="ECO:0007669"/>
    <property type="project" value="TreeGrafter"/>
</dbReference>
<dbReference type="CDD" id="cd00093">
    <property type="entry name" value="HTH_XRE"/>
    <property type="match status" value="1"/>
</dbReference>
<gene>
    <name evidence="4" type="ORF">AC626_18750</name>
</gene>
<dbReference type="GO" id="GO:0005829">
    <property type="term" value="C:cytosol"/>
    <property type="evidence" value="ECO:0007669"/>
    <property type="project" value="TreeGrafter"/>
</dbReference>
<dbReference type="GO" id="GO:0003677">
    <property type="term" value="F:DNA binding"/>
    <property type="evidence" value="ECO:0007669"/>
    <property type="project" value="UniProtKB-KW"/>
</dbReference>
<keyword evidence="2" id="KW-0812">Transmembrane</keyword>
<reference evidence="5" key="1">
    <citation type="submission" date="2015-07" db="EMBL/GenBank/DDBJ databases">
        <title>Draft genome sequence of a Pseudoalteromonas rubra strain, OCN096, isolated from Kaneohe Bay, Oahu, Hawaii.</title>
        <authorList>
            <person name="Beurmann S."/>
            <person name="Ushijima B."/>
            <person name="Belcaid M."/>
            <person name="Callahan S.M."/>
            <person name="Aeby G.S."/>
        </authorList>
    </citation>
    <scope>NUCLEOTIDE SEQUENCE [LARGE SCALE GENOMIC DNA]</scope>
    <source>
        <strain evidence="5">OCN096</strain>
    </source>
</reference>
<dbReference type="Gene3D" id="1.10.260.40">
    <property type="entry name" value="lambda repressor-like DNA-binding domains"/>
    <property type="match status" value="1"/>
</dbReference>
<dbReference type="Proteomes" id="UP000036850">
    <property type="component" value="Unassembled WGS sequence"/>
</dbReference>
<dbReference type="InterPro" id="IPR050807">
    <property type="entry name" value="TransReg_Diox_bact_type"/>
</dbReference>
<keyword evidence="2" id="KW-1133">Transmembrane helix</keyword>
<keyword evidence="1" id="KW-0238">DNA-binding</keyword>
<feature type="transmembrane region" description="Helical" evidence="2">
    <location>
        <begin position="215"/>
        <end position="234"/>
    </location>
</feature>
<feature type="transmembrane region" description="Helical" evidence="2">
    <location>
        <begin position="98"/>
        <end position="117"/>
    </location>
</feature>
<dbReference type="PANTHER" id="PTHR46797:SF1">
    <property type="entry name" value="METHYLPHOSPHONATE SYNTHASE"/>
    <property type="match status" value="1"/>
</dbReference>
<organism evidence="4 5">
    <name type="scientific">Pseudoalteromonas rubra</name>
    <dbReference type="NCBI Taxonomy" id="43658"/>
    <lineage>
        <taxon>Bacteria</taxon>
        <taxon>Pseudomonadati</taxon>
        <taxon>Pseudomonadota</taxon>
        <taxon>Gammaproteobacteria</taxon>
        <taxon>Alteromonadales</taxon>
        <taxon>Pseudoalteromonadaceae</taxon>
        <taxon>Pseudoalteromonas</taxon>
    </lineage>
</organism>
<dbReference type="PANTHER" id="PTHR46797">
    <property type="entry name" value="HTH-TYPE TRANSCRIPTIONAL REGULATOR"/>
    <property type="match status" value="1"/>
</dbReference>
<name>A0A0L0EP52_9GAMM</name>
<evidence type="ECO:0000256" key="1">
    <source>
        <dbReference type="ARBA" id="ARBA00023125"/>
    </source>
</evidence>
<protein>
    <recommendedName>
        <fullName evidence="3">HTH cro/C1-type domain-containing protein</fullName>
    </recommendedName>
</protein>